<dbReference type="Pfam" id="PF01547">
    <property type="entry name" value="SBP_bac_1"/>
    <property type="match status" value="1"/>
</dbReference>
<dbReference type="InterPro" id="IPR050490">
    <property type="entry name" value="Bact_solute-bd_prot1"/>
</dbReference>
<evidence type="ECO:0000256" key="4">
    <source>
        <dbReference type="ARBA" id="ARBA00023139"/>
    </source>
</evidence>
<feature type="signal peptide" evidence="6">
    <location>
        <begin position="1"/>
        <end position="20"/>
    </location>
</feature>
<dbReference type="PROSITE" id="PS51257">
    <property type="entry name" value="PROKAR_LIPOPROTEIN"/>
    <property type="match status" value="1"/>
</dbReference>
<proteinExistence type="predicted"/>
<evidence type="ECO:0000256" key="5">
    <source>
        <dbReference type="ARBA" id="ARBA00023288"/>
    </source>
</evidence>
<accession>A0ABV0AZT9</accession>
<dbReference type="SUPFAM" id="SSF53850">
    <property type="entry name" value="Periplasmic binding protein-like II"/>
    <property type="match status" value="1"/>
</dbReference>
<dbReference type="PANTHER" id="PTHR43649:SF33">
    <property type="entry name" value="POLYGALACTURONAN_RHAMNOGALACTURONAN-BINDING PROTEIN YTCQ"/>
    <property type="match status" value="1"/>
</dbReference>
<dbReference type="PANTHER" id="PTHR43649">
    <property type="entry name" value="ARABINOSE-BINDING PROTEIN-RELATED"/>
    <property type="match status" value="1"/>
</dbReference>
<evidence type="ECO:0000313" key="7">
    <source>
        <dbReference type="EMBL" id="MEN3540778.1"/>
    </source>
</evidence>
<evidence type="ECO:0000256" key="6">
    <source>
        <dbReference type="SAM" id="SignalP"/>
    </source>
</evidence>
<keyword evidence="8" id="KW-1185">Reference proteome</keyword>
<dbReference type="Proteomes" id="UP001447516">
    <property type="component" value="Unassembled WGS sequence"/>
</dbReference>
<evidence type="ECO:0000256" key="2">
    <source>
        <dbReference type="ARBA" id="ARBA00022729"/>
    </source>
</evidence>
<keyword evidence="1" id="KW-1003">Cell membrane</keyword>
<dbReference type="RefSeq" id="WP_346230625.1">
    <property type="nucleotide sequence ID" value="NZ_JBDJAW010000059.1"/>
</dbReference>
<keyword evidence="3" id="KW-0472">Membrane</keyword>
<dbReference type="Gene3D" id="3.40.190.10">
    <property type="entry name" value="Periplasmic binding protein-like II"/>
    <property type="match status" value="2"/>
</dbReference>
<evidence type="ECO:0000313" key="8">
    <source>
        <dbReference type="Proteomes" id="UP001447516"/>
    </source>
</evidence>
<keyword evidence="2 6" id="KW-0732">Signal</keyword>
<sequence length="556" mass="61978">MYEINRRQAMVAVGAFLALAACSTEGGSGGSGDAKKGDDFSANREGAMSDYAVGKQFKAAAPLSFSILYNNHPFYPIKNDWLFWSELSKRTNVTLQPSVVPLSDYENKRSLMIGAGDAPMIIPKTYPGQETPFVASGAVLPVSDYIDLMPNFKEKIAKWNLQPDLDTLRQSDGRFYVLPGLHEDYWVDYTLAIRADVLDKLNLQVPQTWDDVHSVLKAIKEEHPDSYPFSDRWGTISTTGGALMNYLGTAYGAPWGWGYTSGGVIWDSTAQKFVYAGAMDQFKQALQFLNTLVTEKLLDPESFTQKDEQAIQKLVSGNSFAISTNAQTLVNEYRPPLKKADPKARLVKIPVPIGPLGPIKAGSNTTRLENGIMISKKARDSKNFVAMMQFIDWLWYSDEGQVFAKWGVEGTTYTKDAAGKFQLAKDVDFVGLNPGAPKHLQKDFGFSNGVFAYGGSTELLQSTFSEEEIEFQKTMNARKALPVAPPHPLSDEEREQASLWETPLKDHVSQNMLNFILGKRSFDEWDAYVKELEAKNMTSYINLVNGAYERYKKEHG</sequence>
<evidence type="ECO:0000256" key="1">
    <source>
        <dbReference type="ARBA" id="ARBA00022475"/>
    </source>
</evidence>
<organism evidence="7 8">
    <name type="scientific">Microbispora maris</name>
    <dbReference type="NCBI Taxonomy" id="3144104"/>
    <lineage>
        <taxon>Bacteria</taxon>
        <taxon>Bacillati</taxon>
        <taxon>Actinomycetota</taxon>
        <taxon>Actinomycetes</taxon>
        <taxon>Streptosporangiales</taxon>
        <taxon>Streptosporangiaceae</taxon>
        <taxon>Microbispora</taxon>
    </lineage>
</organism>
<protein>
    <submittedName>
        <fullName evidence="7">Extracellular solute-binding protein</fullName>
    </submittedName>
</protein>
<comment type="caution">
    <text evidence="7">The sequence shown here is derived from an EMBL/GenBank/DDBJ whole genome shotgun (WGS) entry which is preliminary data.</text>
</comment>
<reference evidence="7 8" key="1">
    <citation type="submission" date="2024-05" db="EMBL/GenBank/DDBJ databases">
        <title>Microbispora sp.ZYX-F-249.</title>
        <authorList>
            <person name="Xie H."/>
        </authorList>
    </citation>
    <scope>NUCLEOTIDE SEQUENCE [LARGE SCALE GENOMIC DNA]</scope>
    <source>
        <strain evidence="7 8">ZYX-F-249</strain>
    </source>
</reference>
<name>A0ABV0AZT9_9ACTN</name>
<dbReference type="EMBL" id="JBDJAW010000059">
    <property type="protein sequence ID" value="MEN3540778.1"/>
    <property type="molecule type" value="Genomic_DNA"/>
</dbReference>
<keyword evidence="4" id="KW-0564">Palmitate</keyword>
<dbReference type="InterPro" id="IPR006059">
    <property type="entry name" value="SBP"/>
</dbReference>
<dbReference type="CDD" id="cd13583">
    <property type="entry name" value="PBP2_AlgQ_like_4"/>
    <property type="match status" value="1"/>
</dbReference>
<evidence type="ECO:0000256" key="3">
    <source>
        <dbReference type="ARBA" id="ARBA00023136"/>
    </source>
</evidence>
<keyword evidence="5" id="KW-0449">Lipoprotein</keyword>
<feature type="chain" id="PRO_5046946481" evidence="6">
    <location>
        <begin position="21"/>
        <end position="556"/>
    </location>
</feature>
<gene>
    <name evidence="7" type="ORF">AAH991_37090</name>
</gene>